<keyword evidence="6" id="KW-0902">Two-component regulatory system</keyword>
<dbReference type="InterPro" id="IPR005467">
    <property type="entry name" value="His_kinase_dom"/>
</dbReference>
<dbReference type="InterPro" id="IPR003661">
    <property type="entry name" value="HisK_dim/P_dom"/>
</dbReference>
<dbReference type="PANTHER" id="PTHR43711:SF1">
    <property type="entry name" value="HISTIDINE KINASE 1"/>
    <property type="match status" value="1"/>
</dbReference>
<evidence type="ECO:0000256" key="4">
    <source>
        <dbReference type="ARBA" id="ARBA00022679"/>
    </source>
</evidence>
<organism evidence="9 10">
    <name type="scientific">Hymenobacter gelipurpurascens</name>
    <dbReference type="NCBI Taxonomy" id="89968"/>
    <lineage>
        <taxon>Bacteria</taxon>
        <taxon>Pseudomonadati</taxon>
        <taxon>Bacteroidota</taxon>
        <taxon>Cytophagia</taxon>
        <taxon>Cytophagales</taxon>
        <taxon>Hymenobacteraceae</taxon>
        <taxon>Hymenobacter</taxon>
    </lineage>
</organism>
<evidence type="ECO:0000256" key="5">
    <source>
        <dbReference type="ARBA" id="ARBA00022777"/>
    </source>
</evidence>
<sequence length="633" mass="70648">MQRFLLLWLLLIVFPGFGQTSLEPNVEAIQRQLATQPADTGRVRRLALLCYELHDSAPSQALTYGEQAVTLARRLHDQPGLLRSLLVLSSCYANLSEGPHALQLQQQALSLARRLRNTDGMVRSYTGMGGVHHERNDTTAALLNYRRALDLAYQPGVRPHTQILLFGNLGNLYFSLQKQEEGLLYTRRALQLSRTTGDLAGESLYLADMGSYYQQMGQLNTAEGLLRESITLIEPLARPRFEAGNLEMLASVLIQKRKITEAEQLTRRALETARQIDYKEGVLEAYKLLSEIHATWRQFGKAFEWQTRYQQLNDSLNSRSRLQTLAALQTRYETAEKEYQIRLLTQRSQTDQRHNRELWGAVALLLFGLGGMAILYTQLRQSRSALAKNNEALQEATHELRQLAASKDRLYAIVAHDLRGPVTSFAGVTELIDFYLQRGDEQGLRRLPDMVRQAAQNLNSLLDNLLNWAVSQTGELAFRPARLPVSELLVEMVSLYSASAEAKQISLRIDYAPNLAVWADPHMTRTILRNLIGNALKFTPPEGSIQLLASTSAEAVVQLSVADTGSGMTPEQLKGLQDTNTPVLPKYGPRSGTGLGLLLCRAFAQRQGGVLHIESTEGQGTTVSVTLPAARYE</sequence>
<dbReference type="Proteomes" id="UP000198131">
    <property type="component" value="Unassembled WGS sequence"/>
</dbReference>
<keyword evidence="10" id="KW-1185">Reference proteome</keyword>
<dbReference type="InterPro" id="IPR019734">
    <property type="entry name" value="TPR_rpt"/>
</dbReference>
<dbReference type="Gene3D" id="3.30.565.10">
    <property type="entry name" value="Histidine kinase-like ATPase, C-terminal domain"/>
    <property type="match status" value="1"/>
</dbReference>
<evidence type="ECO:0000256" key="7">
    <source>
        <dbReference type="SAM" id="Coils"/>
    </source>
</evidence>
<keyword evidence="3" id="KW-0597">Phosphoprotein</keyword>
<dbReference type="SMART" id="SM00388">
    <property type="entry name" value="HisKA"/>
    <property type="match status" value="1"/>
</dbReference>
<dbReference type="InterPro" id="IPR036890">
    <property type="entry name" value="HATPase_C_sf"/>
</dbReference>
<dbReference type="InterPro" id="IPR004358">
    <property type="entry name" value="Sig_transdc_His_kin-like_C"/>
</dbReference>
<gene>
    <name evidence="9" type="ORF">SAMN06265337_4000</name>
</gene>
<dbReference type="SUPFAM" id="SSF47384">
    <property type="entry name" value="Homodimeric domain of signal transducing histidine kinase"/>
    <property type="match status" value="1"/>
</dbReference>
<dbReference type="SMART" id="SM00028">
    <property type="entry name" value="TPR"/>
    <property type="match status" value="3"/>
</dbReference>
<dbReference type="PANTHER" id="PTHR43711">
    <property type="entry name" value="TWO-COMPONENT HISTIDINE KINASE"/>
    <property type="match status" value="1"/>
</dbReference>
<keyword evidence="4" id="KW-0808">Transferase</keyword>
<dbReference type="SUPFAM" id="SSF48452">
    <property type="entry name" value="TPR-like"/>
    <property type="match status" value="2"/>
</dbReference>
<dbReference type="SMART" id="SM00387">
    <property type="entry name" value="HATPase_c"/>
    <property type="match status" value="1"/>
</dbReference>
<name>A0A212UGU1_9BACT</name>
<evidence type="ECO:0000256" key="6">
    <source>
        <dbReference type="ARBA" id="ARBA00023012"/>
    </source>
</evidence>
<evidence type="ECO:0000313" key="10">
    <source>
        <dbReference type="Proteomes" id="UP000198131"/>
    </source>
</evidence>
<dbReference type="InterPro" id="IPR011990">
    <property type="entry name" value="TPR-like_helical_dom_sf"/>
</dbReference>
<reference evidence="10" key="1">
    <citation type="submission" date="2017-06" db="EMBL/GenBank/DDBJ databases">
        <authorList>
            <person name="Varghese N."/>
            <person name="Submissions S."/>
        </authorList>
    </citation>
    <scope>NUCLEOTIDE SEQUENCE [LARGE SCALE GENOMIC DNA]</scope>
    <source>
        <strain evidence="10">DSM 11116</strain>
    </source>
</reference>
<dbReference type="Pfam" id="PF02518">
    <property type="entry name" value="HATPase_c"/>
    <property type="match status" value="1"/>
</dbReference>
<dbReference type="OrthoDB" id="9810447at2"/>
<feature type="coiled-coil region" evidence="7">
    <location>
        <begin position="376"/>
        <end position="406"/>
    </location>
</feature>
<dbReference type="InterPro" id="IPR003594">
    <property type="entry name" value="HATPase_dom"/>
</dbReference>
<evidence type="ECO:0000259" key="8">
    <source>
        <dbReference type="PROSITE" id="PS50109"/>
    </source>
</evidence>
<dbReference type="AlphaFoldDB" id="A0A212UGU1"/>
<dbReference type="GO" id="GO:0000155">
    <property type="term" value="F:phosphorelay sensor kinase activity"/>
    <property type="evidence" value="ECO:0007669"/>
    <property type="project" value="InterPro"/>
</dbReference>
<dbReference type="Gene3D" id="1.10.287.130">
    <property type="match status" value="1"/>
</dbReference>
<keyword evidence="5 9" id="KW-0418">Kinase</keyword>
<dbReference type="PRINTS" id="PR00344">
    <property type="entry name" value="BCTRLSENSOR"/>
</dbReference>
<dbReference type="EC" id="2.7.13.3" evidence="2"/>
<dbReference type="InterPro" id="IPR036097">
    <property type="entry name" value="HisK_dim/P_sf"/>
</dbReference>
<dbReference type="EMBL" id="FYEW01000003">
    <property type="protein sequence ID" value="SNC77416.1"/>
    <property type="molecule type" value="Genomic_DNA"/>
</dbReference>
<dbReference type="Gene3D" id="1.25.40.10">
    <property type="entry name" value="Tetratricopeptide repeat domain"/>
    <property type="match status" value="1"/>
</dbReference>
<evidence type="ECO:0000256" key="3">
    <source>
        <dbReference type="ARBA" id="ARBA00022553"/>
    </source>
</evidence>
<dbReference type="PROSITE" id="PS50109">
    <property type="entry name" value="HIS_KIN"/>
    <property type="match status" value="1"/>
</dbReference>
<dbReference type="SUPFAM" id="SSF55874">
    <property type="entry name" value="ATPase domain of HSP90 chaperone/DNA topoisomerase II/histidine kinase"/>
    <property type="match status" value="1"/>
</dbReference>
<comment type="catalytic activity">
    <reaction evidence="1">
        <text>ATP + protein L-histidine = ADP + protein N-phospho-L-histidine.</text>
        <dbReference type="EC" id="2.7.13.3"/>
    </reaction>
</comment>
<feature type="domain" description="Histidine kinase" evidence="8">
    <location>
        <begin position="413"/>
        <end position="631"/>
    </location>
</feature>
<protein>
    <recommendedName>
        <fullName evidence="2">histidine kinase</fullName>
        <ecNumber evidence="2">2.7.13.3</ecNumber>
    </recommendedName>
</protein>
<proteinExistence type="predicted"/>
<evidence type="ECO:0000313" key="9">
    <source>
        <dbReference type="EMBL" id="SNC77416.1"/>
    </source>
</evidence>
<dbReference type="InterPro" id="IPR050736">
    <property type="entry name" value="Sensor_HK_Regulatory"/>
</dbReference>
<evidence type="ECO:0000256" key="1">
    <source>
        <dbReference type="ARBA" id="ARBA00000085"/>
    </source>
</evidence>
<evidence type="ECO:0000256" key="2">
    <source>
        <dbReference type="ARBA" id="ARBA00012438"/>
    </source>
</evidence>
<accession>A0A212UGU1</accession>
<dbReference type="RefSeq" id="WP_088845396.1">
    <property type="nucleotide sequence ID" value="NZ_FYEW01000003.1"/>
</dbReference>
<keyword evidence="7" id="KW-0175">Coiled coil</keyword>